<dbReference type="PIRSF" id="PIRSF006488">
    <property type="entry name" value="Exonuc_VII_S"/>
    <property type="match status" value="1"/>
</dbReference>
<accession>A0A133XYN8</accession>
<evidence type="ECO:0000313" key="10">
    <source>
        <dbReference type="Proteomes" id="UP000234775"/>
    </source>
</evidence>
<keyword evidence="4 6" id="KW-0378">Hydrolase</keyword>
<evidence type="ECO:0000256" key="1">
    <source>
        <dbReference type="ARBA" id="ARBA00009998"/>
    </source>
</evidence>
<reference evidence="7 9" key="1">
    <citation type="submission" date="2016-01" db="EMBL/GenBank/DDBJ databases">
        <authorList>
            <person name="Oliw E.H."/>
        </authorList>
    </citation>
    <scope>NUCLEOTIDE SEQUENCE [LARGE SCALE GENOMIC DNA]</scope>
    <source>
        <strain evidence="7 9">KA00635</strain>
    </source>
</reference>
<comment type="function">
    <text evidence="6">Bidirectionally degrades single-stranded DNA into large acid-insoluble oligonucleotides, which are then degraded further into small acid-soluble oligonucleotides.</text>
</comment>
<dbReference type="Proteomes" id="UP000234775">
    <property type="component" value="Unassembled WGS sequence"/>
</dbReference>
<dbReference type="Gene3D" id="1.10.287.1040">
    <property type="entry name" value="Exonuclease VII, small subunit"/>
    <property type="match status" value="1"/>
</dbReference>
<dbReference type="EMBL" id="LSCQ01000050">
    <property type="protein sequence ID" value="KXB36052.1"/>
    <property type="molecule type" value="Genomic_DNA"/>
</dbReference>
<dbReference type="PANTHER" id="PTHR34137:SF1">
    <property type="entry name" value="EXODEOXYRIBONUCLEASE 7 SMALL SUBUNIT"/>
    <property type="match status" value="1"/>
</dbReference>
<dbReference type="SUPFAM" id="SSF116842">
    <property type="entry name" value="XseB-like"/>
    <property type="match status" value="1"/>
</dbReference>
<dbReference type="PANTHER" id="PTHR34137">
    <property type="entry name" value="EXODEOXYRIBONUCLEASE 7 SMALL SUBUNIT"/>
    <property type="match status" value="1"/>
</dbReference>
<reference evidence="8 10" key="2">
    <citation type="submission" date="2017-12" db="EMBL/GenBank/DDBJ databases">
        <title>Phylogenetic diversity of female urinary microbiome.</title>
        <authorList>
            <person name="Thomas-White K."/>
            <person name="Wolfe A.J."/>
        </authorList>
    </citation>
    <scope>NUCLEOTIDE SEQUENCE [LARGE SCALE GENOMIC DNA]</scope>
    <source>
        <strain evidence="8 10">UMB0844</strain>
    </source>
</reference>
<dbReference type="AlphaFoldDB" id="A0A133XYN8"/>
<dbReference type="HAMAP" id="MF_00337">
    <property type="entry name" value="Exonuc_7_S"/>
    <property type="match status" value="1"/>
</dbReference>
<organism evidence="7 9">
    <name type="scientific">Aerococcus christensenii</name>
    <dbReference type="NCBI Taxonomy" id="87541"/>
    <lineage>
        <taxon>Bacteria</taxon>
        <taxon>Bacillati</taxon>
        <taxon>Bacillota</taxon>
        <taxon>Bacilli</taxon>
        <taxon>Lactobacillales</taxon>
        <taxon>Aerococcaceae</taxon>
        <taxon>Aerococcus</taxon>
    </lineage>
</organism>
<evidence type="ECO:0000313" key="7">
    <source>
        <dbReference type="EMBL" id="KXB36052.1"/>
    </source>
</evidence>
<dbReference type="GO" id="GO:0009318">
    <property type="term" value="C:exodeoxyribonuclease VII complex"/>
    <property type="evidence" value="ECO:0007669"/>
    <property type="project" value="UniProtKB-UniRule"/>
</dbReference>
<dbReference type="InterPro" id="IPR003761">
    <property type="entry name" value="Exonuc_VII_S"/>
</dbReference>
<evidence type="ECO:0000256" key="3">
    <source>
        <dbReference type="ARBA" id="ARBA00022722"/>
    </source>
</evidence>
<dbReference type="Pfam" id="PF02609">
    <property type="entry name" value="Exonuc_VII_S"/>
    <property type="match status" value="1"/>
</dbReference>
<dbReference type="InterPro" id="IPR037004">
    <property type="entry name" value="Exonuc_VII_ssu_sf"/>
</dbReference>
<keyword evidence="3 6" id="KW-0540">Nuclease</keyword>
<dbReference type="RefSeq" id="WP_060936925.1">
    <property type="nucleotide sequence ID" value="NZ_JASOZP010000024.1"/>
</dbReference>
<proteinExistence type="inferred from homology"/>
<gene>
    <name evidence="6" type="primary">xseB</name>
    <name evidence="8" type="ORF">CYJ27_06910</name>
    <name evidence="7" type="ORF">HMPREF3187_01069</name>
</gene>
<sequence length="79" mass="8947">MTEKEELSFEEALSELEAIVSQLQNGDIPLKESMEAFQKGIQLSNYCSQTLEQAEKTMTKLMNESGDLEDFEISHGEED</sequence>
<name>A0A133XYN8_9LACT</name>
<dbReference type="GO" id="GO:0005829">
    <property type="term" value="C:cytosol"/>
    <property type="evidence" value="ECO:0007669"/>
    <property type="project" value="TreeGrafter"/>
</dbReference>
<evidence type="ECO:0000313" key="8">
    <source>
        <dbReference type="EMBL" id="PKY90982.1"/>
    </source>
</evidence>
<evidence type="ECO:0000256" key="4">
    <source>
        <dbReference type="ARBA" id="ARBA00022801"/>
    </source>
</evidence>
<comment type="catalytic activity">
    <reaction evidence="6">
        <text>Exonucleolytic cleavage in either 5'- to 3'- or 3'- to 5'-direction to yield nucleoside 5'-phosphates.</text>
        <dbReference type="EC" id="3.1.11.6"/>
    </reaction>
</comment>
<evidence type="ECO:0000256" key="6">
    <source>
        <dbReference type="HAMAP-Rule" id="MF_00337"/>
    </source>
</evidence>
<dbReference type="STRING" id="87541.AWM71_00275"/>
<comment type="subunit">
    <text evidence="6">Heterooligomer composed of large and small subunits.</text>
</comment>
<comment type="subcellular location">
    <subcellularLocation>
        <location evidence="6">Cytoplasm</location>
    </subcellularLocation>
</comment>
<dbReference type="EMBL" id="PKGZ01000006">
    <property type="protein sequence ID" value="PKY90982.1"/>
    <property type="molecule type" value="Genomic_DNA"/>
</dbReference>
<dbReference type="GO" id="GO:0008855">
    <property type="term" value="F:exodeoxyribonuclease VII activity"/>
    <property type="evidence" value="ECO:0007669"/>
    <property type="project" value="UniProtKB-UniRule"/>
</dbReference>
<comment type="caution">
    <text evidence="7">The sequence shown here is derived from an EMBL/GenBank/DDBJ whole genome shotgun (WGS) entry which is preliminary data.</text>
</comment>
<evidence type="ECO:0000256" key="2">
    <source>
        <dbReference type="ARBA" id="ARBA00022490"/>
    </source>
</evidence>
<dbReference type="OrthoDB" id="9798666at2"/>
<evidence type="ECO:0000313" key="9">
    <source>
        <dbReference type="Proteomes" id="UP000070422"/>
    </source>
</evidence>
<comment type="similarity">
    <text evidence="1 6">Belongs to the XseB family.</text>
</comment>
<keyword evidence="2 6" id="KW-0963">Cytoplasm</keyword>
<dbReference type="GO" id="GO:0006308">
    <property type="term" value="P:DNA catabolic process"/>
    <property type="evidence" value="ECO:0007669"/>
    <property type="project" value="UniProtKB-UniRule"/>
</dbReference>
<dbReference type="EC" id="3.1.11.6" evidence="6"/>
<protein>
    <recommendedName>
        <fullName evidence="6">Exodeoxyribonuclease 7 small subunit</fullName>
        <ecNumber evidence="6">3.1.11.6</ecNumber>
    </recommendedName>
    <alternativeName>
        <fullName evidence="6">Exodeoxyribonuclease VII small subunit</fullName>
        <shortName evidence="6">Exonuclease VII small subunit</shortName>
    </alternativeName>
</protein>
<dbReference type="Proteomes" id="UP000070422">
    <property type="component" value="Unassembled WGS sequence"/>
</dbReference>
<keyword evidence="5 6" id="KW-0269">Exonuclease</keyword>
<dbReference type="NCBIfam" id="NF002138">
    <property type="entry name" value="PRK00977.1-2"/>
    <property type="match status" value="1"/>
</dbReference>
<keyword evidence="10" id="KW-1185">Reference proteome</keyword>
<dbReference type="NCBIfam" id="TIGR01280">
    <property type="entry name" value="xseB"/>
    <property type="match status" value="1"/>
</dbReference>
<evidence type="ECO:0000256" key="5">
    <source>
        <dbReference type="ARBA" id="ARBA00022839"/>
    </source>
</evidence>
<dbReference type="PATRIC" id="fig|87541.4.peg.1059"/>